<reference evidence="1" key="3">
    <citation type="submission" date="2025-09" db="UniProtKB">
        <authorList>
            <consortium name="Ensembl"/>
        </authorList>
    </citation>
    <scope>IDENTIFICATION</scope>
</reference>
<reference evidence="1 2" key="1">
    <citation type="submission" date="2020-06" db="EMBL/GenBank/DDBJ databases">
        <authorList>
            <consortium name="Wellcome Sanger Institute Data Sharing"/>
        </authorList>
    </citation>
    <scope>NUCLEOTIDE SEQUENCE [LARGE SCALE GENOMIC DNA]</scope>
</reference>
<evidence type="ECO:0000313" key="2">
    <source>
        <dbReference type="Proteomes" id="UP000694580"/>
    </source>
</evidence>
<accession>A0AAY4A5C2</accession>
<sequence>MLSQSLKMQERNVLILHLRHLSDALIQSEAISFPWSCASLNGLCRQGVCLPSELYFGPLGCGKGFLCCVSHFL</sequence>
<keyword evidence="2" id="KW-1185">Reference proteome</keyword>
<reference evidence="1" key="2">
    <citation type="submission" date="2025-08" db="UniProtKB">
        <authorList>
            <consortium name="Ensembl"/>
        </authorList>
    </citation>
    <scope>IDENTIFICATION</scope>
</reference>
<organism evidence="1 2">
    <name type="scientific">Denticeps clupeoides</name>
    <name type="common">denticle herring</name>
    <dbReference type="NCBI Taxonomy" id="299321"/>
    <lineage>
        <taxon>Eukaryota</taxon>
        <taxon>Metazoa</taxon>
        <taxon>Chordata</taxon>
        <taxon>Craniata</taxon>
        <taxon>Vertebrata</taxon>
        <taxon>Euteleostomi</taxon>
        <taxon>Actinopterygii</taxon>
        <taxon>Neopterygii</taxon>
        <taxon>Teleostei</taxon>
        <taxon>Clupei</taxon>
        <taxon>Clupeiformes</taxon>
        <taxon>Denticipitoidei</taxon>
        <taxon>Denticipitidae</taxon>
        <taxon>Denticeps</taxon>
    </lineage>
</organism>
<name>A0AAY4A5C2_9TELE</name>
<dbReference type="AlphaFoldDB" id="A0AAY4A5C2"/>
<dbReference type="Ensembl" id="ENSDCDT00010004143.1">
    <property type="protein sequence ID" value="ENSDCDP00010003989.1"/>
    <property type="gene ID" value="ENSDCDG00010001805.1"/>
</dbReference>
<proteinExistence type="predicted"/>
<evidence type="ECO:0008006" key="3">
    <source>
        <dbReference type="Google" id="ProtNLM"/>
    </source>
</evidence>
<dbReference type="GeneTree" id="ENSGT00990000204702"/>
<evidence type="ECO:0000313" key="1">
    <source>
        <dbReference type="Ensembl" id="ENSDCDP00010003989.1"/>
    </source>
</evidence>
<dbReference type="Proteomes" id="UP000694580">
    <property type="component" value="Chromosome 6"/>
</dbReference>
<protein>
    <recommendedName>
        <fullName evidence="3">Beta-defensin</fullName>
    </recommendedName>
</protein>